<dbReference type="EC" id="3.5.3.11" evidence="5"/>
<dbReference type="Gene3D" id="3.40.800.10">
    <property type="entry name" value="Ureohydrolase domain"/>
    <property type="match status" value="1"/>
</dbReference>
<dbReference type="RefSeq" id="WP_041999199.1">
    <property type="nucleotide sequence ID" value="NZ_CP022382.1"/>
</dbReference>
<evidence type="ECO:0000256" key="3">
    <source>
        <dbReference type="PROSITE-ProRule" id="PRU00742"/>
    </source>
</evidence>
<dbReference type="AlphaFoldDB" id="A0A0B7H8A8"/>
<dbReference type="EMBL" id="CP022389">
    <property type="protein sequence ID" value="ATA94441.1"/>
    <property type="molecule type" value="Genomic_DNA"/>
</dbReference>
<dbReference type="GO" id="GO:0008783">
    <property type="term" value="F:agmatinase activity"/>
    <property type="evidence" value="ECO:0007669"/>
    <property type="project" value="UniProtKB-EC"/>
</dbReference>
<dbReference type="InterPro" id="IPR023696">
    <property type="entry name" value="Ureohydrolase_dom_sf"/>
</dbReference>
<dbReference type="PANTHER" id="PTHR11358">
    <property type="entry name" value="ARGINASE/AGMATINASE"/>
    <property type="match status" value="1"/>
</dbReference>
<dbReference type="CDD" id="cd09988">
    <property type="entry name" value="Formimidoylglutamase"/>
    <property type="match status" value="1"/>
</dbReference>
<reference evidence="4" key="2">
    <citation type="journal article" date="2017" name="Genome Announc.">
        <title>Twelve Complete Reference Genomes of Clinical Isolates in the Capnocytophaga Genus.</title>
        <authorList>
            <person name="Villarma A."/>
            <person name="Gulvik C.A."/>
            <person name="Rowe L.A."/>
            <person name="Sheth M."/>
            <person name="Juieng P."/>
            <person name="Nicholson A.C."/>
            <person name="Loparev V.N."/>
            <person name="McQuiston J.R."/>
        </authorList>
    </citation>
    <scope>NUCLEOTIDE SEQUENCE</scope>
    <source>
        <strain evidence="4">H3936</strain>
    </source>
</reference>
<proteinExistence type="inferred from homology"/>
<dbReference type="Proteomes" id="UP000044026">
    <property type="component" value="Unassembled WGS sequence"/>
</dbReference>
<evidence type="ECO:0000313" key="7">
    <source>
        <dbReference type="Proteomes" id="UP000243753"/>
    </source>
</evidence>
<keyword evidence="2 5" id="KW-0378">Hydrolase</keyword>
<dbReference type="GO" id="GO:0033389">
    <property type="term" value="P:putrescine biosynthetic process from arginine, via agmatine"/>
    <property type="evidence" value="ECO:0007669"/>
    <property type="project" value="TreeGrafter"/>
</dbReference>
<dbReference type="GeneID" id="69581117"/>
<reference evidence="5 6" key="1">
    <citation type="submission" date="2015-01" db="EMBL/GenBank/DDBJ databases">
        <authorList>
            <person name="Xiang T."/>
            <person name="Song Y."/>
            <person name="Huang L."/>
            <person name="Wang B."/>
            <person name="Wu P."/>
        </authorList>
    </citation>
    <scope>NUCLEOTIDE SEQUENCE [LARGE SCALE GENOMIC DNA]</scope>
    <source>
        <strain evidence="5 6">Cc12</strain>
    </source>
</reference>
<dbReference type="PROSITE" id="PS51409">
    <property type="entry name" value="ARGINASE_2"/>
    <property type="match status" value="1"/>
</dbReference>
<evidence type="ECO:0000313" key="4">
    <source>
        <dbReference type="EMBL" id="ATA94441.1"/>
    </source>
</evidence>
<evidence type="ECO:0000256" key="2">
    <source>
        <dbReference type="ARBA" id="ARBA00022801"/>
    </source>
</evidence>
<reference evidence="7" key="3">
    <citation type="submission" date="2017-06" db="EMBL/GenBank/DDBJ databases">
        <title>Capnocytophaga spp. assemblies.</title>
        <authorList>
            <person name="Gulvik C.A."/>
        </authorList>
    </citation>
    <scope>NUCLEOTIDE SEQUENCE [LARGE SCALE GENOMIC DNA]</scope>
    <source>
        <strain evidence="7">H3936</strain>
    </source>
</reference>
<evidence type="ECO:0000256" key="1">
    <source>
        <dbReference type="ARBA" id="ARBA00022723"/>
    </source>
</evidence>
<keyword evidence="1" id="KW-0479">Metal-binding</keyword>
<name>A0A0B7H8A8_9FLAO</name>
<sequence>MPFTFLQPISSATLADSYKPQQLGYLIRKHTEYELFPDLEDIKIAFFCIENSQQKSDDFRKHFYALYSGNWHFPIADLGNLIQSHSASDTYFAIKELVSTLLKKQIIPMVIGGEHHFTYGLYRAFDALEQMVNLVSVDARFDFGNEQELFAENSYMSRILSEDPVNLNDFTNLGYQSFYNAQEELDLMDKMFFEAHRLGNLVADMTLAEPAMRDADIVSIDMTSIQAKDVGIASGNVNGFSNREICTLARYAGISSNVQVFGVFDVPPTELAYQLLAQMMWYFIEGYNFRVRELPVLNDENYTKYTVLIDDLEVTFFKSNHTGRWWLKPYTESSKRGTNHLPLGLIPCNPTDYTNALKGDIPEKWWKVYRKSIL</sequence>
<dbReference type="EMBL" id="CDOE01000043">
    <property type="protein sequence ID" value="CEN33873.1"/>
    <property type="molecule type" value="Genomic_DNA"/>
</dbReference>
<dbReference type="GO" id="GO:0046872">
    <property type="term" value="F:metal ion binding"/>
    <property type="evidence" value="ECO:0007669"/>
    <property type="project" value="UniProtKB-KW"/>
</dbReference>
<dbReference type="InterPro" id="IPR006035">
    <property type="entry name" value="Ureohydrolase"/>
</dbReference>
<evidence type="ECO:0000313" key="5">
    <source>
        <dbReference type="EMBL" id="CEN33873.1"/>
    </source>
</evidence>
<dbReference type="SUPFAM" id="SSF52768">
    <property type="entry name" value="Arginase/deacetylase"/>
    <property type="match status" value="1"/>
</dbReference>
<dbReference type="Proteomes" id="UP000243753">
    <property type="component" value="Chromosome"/>
</dbReference>
<gene>
    <name evidence="5" type="ORF">CCAN12_480011</name>
    <name evidence="4" type="ORF">CGC54_08905</name>
</gene>
<organism evidence="5 6">
    <name type="scientific">Capnocytophaga canimorsus</name>
    <dbReference type="NCBI Taxonomy" id="28188"/>
    <lineage>
        <taxon>Bacteria</taxon>
        <taxon>Pseudomonadati</taxon>
        <taxon>Bacteroidota</taxon>
        <taxon>Flavobacteriia</taxon>
        <taxon>Flavobacteriales</taxon>
        <taxon>Flavobacteriaceae</taxon>
        <taxon>Capnocytophaga</taxon>
    </lineage>
</organism>
<dbReference type="PANTHER" id="PTHR11358:SF26">
    <property type="entry name" value="GUANIDINO ACID HYDROLASE, MITOCHONDRIAL"/>
    <property type="match status" value="1"/>
</dbReference>
<evidence type="ECO:0000313" key="6">
    <source>
        <dbReference type="Proteomes" id="UP000044026"/>
    </source>
</evidence>
<dbReference type="Pfam" id="PF00491">
    <property type="entry name" value="Arginase"/>
    <property type="match status" value="1"/>
</dbReference>
<comment type="similarity">
    <text evidence="3">Belongs to the arginase family.</text>
</comment>
<protein>
    <submittedName>
        <fullName evidence="4">Arginase</fullName>
    </submittedName>
    <submittedName>
        <fullName evidence="5">Putative Conserved Agmatinase</fullName>
        <ecNumber evidence="5">3.5.3.11</ecNumber>
    </submittedName>
</protein>
<accession>A0A0B7H8A8</accession>